<dbReference type="SUPFAM" id="SSF53901">
    <property type="entry name" value="Thiolase-like"/>
    <property type="match status" value="2"/>
</dbReference>
<organism evidence="5 6">
    <name type="scientific">Ilumatobacter coccineus (strain NBRC 103263 / KCTC 29153 / YM16-304)</name>
    <dbReference type="NCBI Taxonomy" id="1313172"/>
    <lineage>
        <taxon>Bacteria</taxon>
        <taxon>Bacillati</taxon>
        <taxon>Actinomycetota</taxon>
        <taxon>Acidimicrobiia</taxon>
        <taxon>Acidimicrobiales</taxon>
        <taxon>Ilumatobacteraceae</taxon>
        <taxon>Ilumatobacter</taxon>
    </lineage>
</organism>
<dbReference type="Gene3D" id="2.40.50.840">
    <property type="match status" value="1"/>
</dbReference>
<dbReference type="GO" id="GO:0016746">
    <property type="term" value="F:acyltransferase activity"/>
    <property type="evidence" value="ECO:0007669"/>
    <property type="project" value="UniProtKB-KW"/>
</dbReference>
<dbReference type="Gene3D" id="3.40.47.10">
    <property type="match status" value="1"/>
</dbReference>
<evidence type="ECO:0000256" key="2">
    <source>
        <dbReference type="ARBA" id="ARBA00022679"/>
    </source>
</evidence>
<dbReference type="PANTHER" id="PTHR18919">
    <property type="entry name" value="ACETYL-COA C-ACYLTRANSFERASE"/>
    <property type="match status" value="1"/>
</dbReference>
<protein>
    <recommendedName>
        <fullName evidence="4">Thiolase-like protein type 1 additional C-terminal domain-containing protein</fullName>
    </recommendedName>
</protein>
<dbReference type="KEGG" id="aym:YM304_10530"/>
<dbReference type="InterPro" id="IPR040771">
    <property type="entry name" value="TLP1_add_C"/>
</dbReference>
<evidence type="ECO:0000256" key="1">
    <source>
        <dbReference type="ARBA" id="ARBA00010982"/>
    </source>
</evidence>
<keyword evidence="6" id="KW-1185">Reference proteome</keyword>
<evidence type="ECO:0000256" key="3">
    <source>
        <dbReference type="ARBA" id="ARBA00023315"/>
    </source>
</evidence>
<accession>A0A6C7E2T8</accession>
<evidence type="ECO:0000259" key="4">
    <source>
        <dbReference type="Pfam" id="PF18313"/>
    </source>
</evidence>
<gene>
    <name evidence="5" type="ORF">YM304_10530</name>
</gene>
<keyword evidence="2" id="KW-0808">Transferase</keyword>
<dbReference type="Proteomes" id="UP000011863">
    <property type="component" value="Chromosome"/>
</dbReference>
<name>A0A6C7E2T8_ILUCY</name>
<sequence>MAIVALDPRTPVIVGVGQYLHRAESLDDALEPAALMERAVLEAVSDAGLDGPPPADSVRVVNIIGWRYRNAPRFLAERLGITDCELAESTPGGNSPQALVNQTALDIAGGSTDMAILSGAEAFRTYMRARKQGIKLDWPKADDGDVPVFIGKPLDMNHEHERELGLMMPVQIYPMFETALRAESGRTVGEHQAFLGKLWSDLSHVAAGNPNAWIREPKTPDEITTVSAKNRMIGFPYPKLMNSNSDVDMGAALIMCSVEAAERMGIDRDLWVFPLSGADCHEHNYVSNRDTFSRTPAIELGGKRALELAGVTIDDVGLVDLYSCFPAAVQLGAKSLGVDLDQQWSRTGGLPFGGGPWNNYPMHAIATIVGELREQRDETGLVWANGGYATKHAFGVYATTPPADGFRHTSPQAEIDALPKRELAVGADAAGAVDIEAYTVMFDRDNEPETALAACLLPDGRRAWGKSSDLAVATAMCDGEWVGVSATLADDATLTID</sequence>
<dbReference type="AlphaFoldDB" id="A0A6C7E2T8"/>
<dbReference type="InterPro" id="IPR016039">
    <property type="entry name" value="Thiolase-like"/>
</dbReference>
<feature type="domain" description="Thiolase-like protein type 1 additional C-terminal" evidence="4">
    <location>
        <begin position="412"/>
        <end position="491"/>
    </location>
</feature>
<evidence type="ECO:0000313" key="6">
    <source>
        <dbReference type="Proteomes" id="UP000011863"/>
    </source>
</evidence>
<keyword evidence="3" id="KW-0012">Acyltransferase</keyword>
<dbReference type="Pfam" id="PF18313">
    <property type="entry name" value="TLP1_add_C"/>
    <property type="match status" value="1"/>
</dbReference>
<dbReference type="EMBL" id="AP012057">
    <property type="protein sequence ID" value="BAN01367.1"/>
    <property type="molecule type" value="Genomic_DNA"/>
</dbReference>
<evidence type="ECO:0000313" key="5">
    <source>
        <dbReference type="EMBL" id="BAN01367.1"/>
    </source>
</evidence>
<proteinExistence type="inferred from homology"/>
<reference evidence="5 6" key="1">
    <citation type="journal article" date="2013" name="Int. J. Syst. Evol. Microbiol.">
        <title>Ilumatobacter nonamiense sp. nov. and Ilumatobacter coccineum sp. nov., isolated from seashore sand.</title>
        <authorList>
            <person name="Matsumoto A."/>
            <person name="Kasai H."/>
            <person name="Matsuo Y."/>
            <person name="Shizuri Y."/>
            <person name="Ichikawa N."/>
            <person name="Fujita N."/>
            <person name="Omura S."/>
            <person name="Takahashi Y."/>
        </authorList>
    </citation>
    <scope>NUCLEOTIDE SEQUENCE [LARGE SCALE GENOMIC DNA]</scope>
    <source>
        <strain evidence="6">NBRC 103263 / KCTC 29153 / YM16-304</strain>
    </source>
</reference>
<comment type="similarity">
    <text evidence="1">Belongs to the thiolase-like superfamily. Thiolase family.</text>
</comment>
<dbReference type="PANTHER" id="PTHR18919:SF139">
    <property type="entry name" value="THIOLASE-LIKE PROTEIN TYPE 1 ADDITIONAL C-TERMINAL DOMAIN-CONTAINING PROTEIN"/>
    <property type="match status" value="1"/>
</dbReference>